<gene>
    <name evidence="2" type="ORF">SEVIR_7G062000v2</name>
</gene>
<accession>A0A4U6TQS2</accession>
<dbReference type="Gene3D" id="3.40.50.2300">
    <property type="match status" value="1"/>
</dbReference>
<dbReference type="SUPFAM" id="SSF52172">
    <property type="entry name" value="CheY-like"/>
    <property type="match status" value="1"/>
</dbReference>
<dbReference type="OMA" id="HAQDIDF"/>
<dbReference type="AlphaFoldDB" id="A0A4U6TQS2"/>
<name>A0A4U6TQS2_SETVI</name>
<dbReference type="Proteomes" id="UP000298652">
    <property type="component" value="Chromosome 7"/>
</dbReference>
<dbReference type="EMBL" id="CM016558">
    <property type="protein sequence ID" value="TKW03735.1"/>
    <property type="molecule type" value="Genomic_DNA"/>
</dbReference>
<evidence type="ECO:0000256" key="1">
    <source>
        <dbReference type="SAM" id="MobiDB-lite"/>
    </source>
</evidence>
<protein>
    <recommendedName>
        <fullName evidence="4">Response regulatory domain-containing protein</fullName>
    </recommendedName>
</protein>
<proteinExistence type="predicted"/>
<feature type="region of interest" description="Disordered" evidence="1">
    <location>
        <begin position="133"/>
        <end position="163"/>
    </location>
</feature>
<keyword evidence="3" id="KW-1185">Reference proteome</keyword>
<evidence type="ECO:0000313" key="2">
    <source>
        <dbReference type="EMBL" id="TKW03735.1"/>
    </source>
</evidence>
<dbReference type="InterPro" id="IPR011006">
    <property type="entry name" value="CheY-like_superfamily"/>
</dbReference>
<evidence type="ECO:0000313" key="3">
    <source>
        <dbReference type="Proteomes" id="UP000298652"/>
    </source>
</evidence>
<sequence length="163" mass="17799">MAPNTAGCPTNGLSVLAIDEDKHHADYITAVLPQYKFHVTVYTSPIRALNFLKDHAQDVDFLLVAVNMQEISDFQFLDIVLKMHRNIQVINSTSETHGGQSTIADLSDDADSMNISSSKVQTSIGSNTVNIRLVNYSDSEDGETAEKNPDEDQGSETSPSPNN</sequence>
<evidence type="ECO:0008006" key="4">
    <source>
        <dbReference type="Google" id="ProtNLM"/>
    </source>
</evidence>
<dbReference type="Gramene" id="TKW03735">
    <property type="protein sequence ID" value="TKW03735"/>
    <property type="gene ID" value="SEVIR_7G062000v2"/>
</dbReference>
<reference evidence="2" key="1">
    <citation type="submission" date="2019-03" db="EMBL/GenBank/DDBJ databases">
        <title>WGS assembly of Setaria viridis.</title>
        <authorList>
            <person name="Huang P."/>
            <person name="Jenkins J."/>
            <person name="Grimwood J."/>
            <person name="Barry K."/>
            <person name="Healey A."/>
            <person name="Mamidi S."/>
            <person name="Sreedasyam A."/>
            <person name="Shu S."/>
            <person name="Feldman M."/>
            <person name="Wu J."/>
            <person name="Yu Y."/>
            <person name="Chen C."/>
            <person name="Johnson J."/>
            <person name="Rokhsar D."/>
            <person name="Baxter I."/>
            <person name="Schmutz J."/>
            <person name="Brutnell T."/>
            <person name="Kellogg E."/>
        </authorList>
    </citation>
    <scope>NUCLEOTIDE SEQUENCE [LARGE SCALE GENOMIC DNA]</scope>
</reference>
<organism evidence="2 3">
    <name type="scientific">Setaria viridis</name>
    <name type="common">Green bristlegrass</name>
    <name type="synonym">Setaria italica subsp. viridis</name>
    <dbReference type="NCBI Taxonomy" id="4556"/>
    <lineage>
        <taxon>Eukaryota</taxon>
        <taxon>Viridiplantae</taxon>
        <taxon>Streptophyta</taxon>
        <taxon>Embryophyta</taxon>
        <taxon>Tracheophyta</taxon>
        <taxon>Spermatophyta</taxon>
        <taxon>Magnoliopsida</taxon>
        <taxon>Liliopsida</taxon>
        <taxon>Poales</taxon>
        <taxon>Poaceae</taxon>
        <taxon>PACMAD clade</taxon>
        <taxon>Panicoideae</taxon>
        <taxon>Panicodae</taxon>
        <taxon>Paniceae</taxon>
        <taxon>Cenchrinae</taxon>
        <taxon>Setaria</taxon>
    </lineage>
</organism>